<accession>A0A3G4VFT4</accession>
<evidence type="ECO:0000313" key="2">
    <source>
        <dbReference type="EMBL" id="AYV23697.1"/>
    </source>
</evidence>
<keyword evidence="1" id="KW-0175">Coiled coil</keyword>
<sequence length="323" mass="37059">MNKFTLIIVSAILVGTVWWSFDNNHPQVKQATASVDITSTISKTTTADILVPVEQTSFTPSINKQGESDIQATAAAFNKARGRDLIADIESFWRQCNLADNCDVLLDNLALFLTPERFYLIENYQQLNNQWQQTLGNLLFDEQISLAARIEQLKAEARRVWGQLADVMFEDEFALYDFTIQSKHLEVEAPEYISAEDYIQNFEDLMQAWQERAESLGLVSNQAKFEQAVALVPDNLSESEREALISELEHHFLTPQQSAEIATRQQQVTQQQAVVSNYQSELQRLEASLEQQRVTQFSGLSQDEWQHYYARQVADFRRAFFSQ</sequence>
<dbReference type="RefSeq" id="WP_124941577.1">
    <property type="nucleotide sequence ID" value="NZ_CP033578.1"/>
</dbReference>
<dbReference type="AlphaFoldDB" id="A0A3G4VFT4"/>
<evidence type="ECO:0000313" key="3">
    <source>
        <dbReference type="Proteomes" id="UP000279760"/>
    </source>
</evidence>
<reference evidence="2 3" key="1">
    <citation type="submission" date="2018-11" db="EMBL/GenBank/DDBJ databases">
        <title>Complete Genome Sequence of Vbrio mediterranei 117-T6: a Potential Pathogen Bacteria Isolated from the Conchocelis of Pyropia.</title>
        <authorList>
            <person name="Liu Q."/>
        </authorList>
    </citation>
    <scope>NUCLEOTIDE SEQUENCE [LARGE SCALE GENOMIC DNA]</scope>
    <source>
        <strain evidence="2 3">117-T6</strain>
    </source>
</reference>
<dbReference type="Proteomes" id="UP000279760">
    <property type="component" value="Chromosome 2"/>
</dbReference>
<dbReference type="EMBL" id="CP033578">
    <property type="protein sequence ID" value="AYV23697.1"/>
    <property type="molecule type" value="Genomic_DNA"/>
</dbReference>
<protein>
    <submittedName>
        <fullName evidence="2">Chromosome partitioning protein ParA</fullName>
    </submittedName>
</protein>
<name>A0A3G4VFT4_9VIBR</name>
<organism evidence="2 3">
    <name type="scientific">Vibrio mediterranei</name>
    <dbReference type="NCBI Taxonomy" id="689"/>
    <lineage>
        <taxon>Bacteria</taxon>
        <taxon>Pseudomonadati</taxon>
        <taxon>Pseudomonadota</taxon>
        <taxon>Gammaproteobacteria</taxon>
        <taxon>Vibrionales</taxon>
        <taxon>Vibrionaceae</taxon>
        <taxon>Vibrio</taxon>
    </lineage>
</organism>
<feature type="coiled-coil region" evidence="1">
    <location>
        <begin position="268"/>
        <end position="295"/>
    </location>
</feature>
<gene>
    <name evidence="2" type="ORF">ECB94_20660</name>
</gene>
<proteinExistence type="predicted"/>
<evidence type="ECO:0000256" key="1">
    <source>
        <dbReference type="SAM" id="Coils"/>
    </source>
</evidence>